<accession>A0ABW5SCU7</accession>
<evidence type="ECO:0000259" key="1">
    <source>
        <dbReference type="Pfam" id="PF02470"/>
    </source>
</evidence>
<dbReference type="PANTHER" id="PTHR33371:SF4">
    <property type="entry name" value="INTERMEMBRANE PHOSPHOLIPID TRANSPORT SYSTEM BINDING PROTEIN MLAD"/>
    <property type="match status" value="1"/>
</dbReference>
<dbReference type="RefSeq" id="WP_379044498.1">
    <property type="nucleotide sequence ID" value="NZ_JBHULZ010000023.1"/>
</dbReference>
<reference evidence="3" key="1">
    <citation type="journal article" date="2019" name="Int. J. Syst. Evol. Microbiol.">
        <title>The Global Catalogue of Microorganisms (GCM) 10K type strain sequencing project: providing services to taxonomists for standard genome sequencing and annotation.</title>
        <authorList>
            <consortium name="The Broad Institute Genomics Platform"/>
            <consortium name="The Broad Institute Genome Sequencing Center for Infectious Disease"/>
            <person name="Wu L."/>
            <person name="Ma J."/>
        </authorList>
    </citation>
    <scope>NUCLEOTIDE SEQUENCE [LARGE SCALE GENOMIC DNA]</scope>
    <source>
        <strain evidence="3">KCTC 42255</strain>
    </source>
</reference>
<evidence type="ECO:0000313" key="3">
    <source>
        <dbReference type="Proteomes" id="UP001597357"/>
    </source>
</evidence>
<protein>
    <submittedName>
        <fullName evidence="2">MlaD family protein</fullName>
    </submittedName>
</protein>
<evidence type="ECO:0000313" key="2">
    <source>
        <dbReference type="EMBL" id="MFD2697159.1"/>
    </source>
</evidence>
<dbReference type="InterPro" id="IPR052336">
    <property type="entry name" value="MlaD_Phospholipid_Transporter"/>
</dbReference>
<feature type="domain" description="Mce/MlaD" evidence="1">
    <location>
        <begin position="36"/>
        <end position="112"/>
    </location>
</feature>
<dbReference type="InterPro" id="IPR003399">
    <property type="entry name" value="Mce/MlaD"/>
</dbReference>
<comment type="caution">
    <text evidence="2">The sequence shown here is derived from an EMBL/GenBank/DDBJ whole genome shotgun (WGS) entry which is preliminary data.</text>
</comment>
<proteinExistence type="predicted"/>
<gene>
    <name evidence="2" type="ORF">ACFSQ0_04070</name>
</gene>
<sequence length="315" mass="34691">MKISKEVKTALLALLAIALLIFGYNFLKGNNLLANNRTFYAVYDDVEGLAPSSPVTINGLQVGTVSGIRFLNKTGAILVSMNVQNEFQFSKTSKAQIYGGGIIGGKSLAIIPDYDGPMAKSGDTLPGEIDEGLLELVNDRLTPLQNKVEKAISSTDSVLFAFNDILNPESRQNLKQSLANFNSISEHFKNITGRTDNMLKNNEDKLSRTLSNIDKTTANLSKLSDSLSQVDIAQITRDLETAIHDFKSIASELNQGKGTAGKLLKDPTVYDNMDRATRQLEQLLQDLKLNPKRYVHFSLFGKKNKAYEKPKDSLK</sequence>
<dbReference type="Pfam" id="PF02470">
    <property type="entry name" value="MlaD"/>
    <property type="match status" value="1"/>
</dbReference>
<dbReference type="Proteomes" id="UP001597357">
    <property type="component" value="Unassembled WGS sequence"/>
</dbReference>
<dbReference type="PANTHER" id="PTHR33371">
    <property type="entry name" value="INTERMEMBRANE PHOSPHOLIPID TRANSPORT SYSTEM BINDING PROTEIN MLAD-RELATED"/>
    <property type="match status" value="1"/>
</dbReference>
<dbReference type="EMBL" id="JBHULZ010000023">
    <property type="protein sequence ID" value="MFD2697159.1"/>
    <property type="molecule type" value="Genomic_DNA"/>
</dbReference>
<name>A0ABW5SCU7_9FLAO</name>
<keyword evidence="3" id="KW-1185">Reference proteome</keyword>
<organism evidence="2 3">
    <name type="scientific">Mesonia sediminis</name>
    <dbReference type="NCBI Taxonomy" id="1703946"/>
    <lineage>
        <taxon>Bacteria</taxon>
        <taxon>Pseudomonadati</taxon>
        <taxon>Bacteroidota</taxon>
        <taxon>Flavobacteriia</taxon>
        <taxon>Flavobacteriales</taxon>
        <taxon>Flavobacteriaceae</taxon>
        <taxon>Mesonia</taxon>
    </lineage>
</organism>